<dbReference type="RefSeq" id="WP_096667528.1">
    <property type="nucleotide sequence ID" value="NZ_AP018316.1"/>
</dbReference>
<organism evidence="2 3">
    <name type="scientific">Dolichospermum compactum NIES-806</name>
    <dbReference type="NCBI Taxonomy" id="1973481"/>
    <lineage>
        <taxon>Bacteria</taxon>
        <taxon>Bacillati</taxon>
        <taxon>Cyanobacteriota</taxon>
        <taxon>Cyanophyceae</taxon>
        <taxon>Nostocales</taxon>
        <taxon>Aphanizomenonaceae</taxon>
        <taxon>Dolichospermum</taxon>
        <taxon>Dolichospermum compactum</taxon>
    </lineage>
</organism>
<keyword evidence="3" id="KW-1185">Reference proteome</keyword>
<dbReference type="PANTHER" id="PTHR34610:SF4">
    <property type="entry name" value="SLL8027 PROTEIN"/>
    <property type="match status" value="1"/>
</dbReference>
<evidence type="ECO:0000259" key="1">
    <source>
        <dbReference type="SMART" id="SM00670"/>
    </source>
</evidence>
<dbReference type="OrthoDB" id="426765at2"/>
<dbReference type="Gene3D" id="3.40.50.1010">
    <property type="entry name" value="5'-nuclease"/>
    <property type="match status" value="1"/>
</dbReference>
<dbReference type="PANTHER" id="PTHR34610">
    <property type="entry name" value="SSL7007 PROTEIN"/>
    <property type="match status" value="1"/>
</dbReference>
<evidence type="ECO:0000313" key="3">
    <source>
        <dbReference type="Proteomes" id="UP000218702"/>
    </source>
</evidence>
<dbReference type="InterPro" id="IPR002716">
    <property type="entry name" value="PIN_dom"/>
</dbReference>
<dbReference type="AlphaFoldDB" id="A0A1Z4V3U3"/>
<dbReference type="KEGG" id="dcm:NIES806_24120"/>
<dbReference type="SMART" id="SM00670">
    <property type="entry name" value="PINc"/>
    <property type="match status" value="1"/>
</dbReference>
<dbReference type="SUPFAM" id="SSF88723">
    <property type="entry name" value="PIN domain-like"/>
    <property type="match status" value="1"/>
</dbReference>
<dbReference type="EMBL" id="AP018316">
    <property type="protein sequence ID" value="BAZ86201.1"/>
    <property type="molecule type" value="Genomic_DNA"/>
</dbReference>
<name>A0A1Z4V3U3_9CYAN</name>
<feature type="domain" description="PIN" evidence="1">
    <location>
        <begin position="4"/>
        <end position="117"/>
    </location>
</feature>
<sequence length="139" mass="15950">MIEQRIVIDTNCFVSRLLTPKSINSQAVRYAFDFHHILVSAETLTELEMVLSRKKFNNYVSFEERQKFIVYLKNLAEIVDIVNHVQVCRDPKDDKFLSLAIAGNANMIITGDEDLLALKCYQNIPILSPKDFLVQADQS</sequence>
<proteinExistence type="predicted"/>
<gene>
    <name evidence="2" type="ORF">NIES806_24120</name>
</gene>
<dbReference type="Pfam" id="PF13470">
    <property type="entry name" value="PIN_3"/>
    <property type="match status" value="1"/>
</dbReference>
<accession>A0A1Z4V3U3</accession>
<dbReference type="InterPro" id="IPR002850">
    <property type="entry name" value="PIN_toxin-like"/>
</dbReference>
<dbReference type="NCBIfam" id="TIGR00305">
    <property type="entry name" value="putative toxin-antitoxin system toxin component, PIN family"/>
    <property type="match status" value="1"/>
</dbReference>
<dbReference type="InterPro" id="IPR029060">
    <property type="entry name" value="PIN-like_dom_sf"/>
</dbReference>
<dbReference type="Proteomes" id="UP000218702">
    <property type="component" value="Chromosome"/>
</dbReference>
<protein>
    <submittedName>
        <fullName evidence="2">Nucleotide binding protein PINc</fullName>
    </submittedName>
</protein>
<evidence type="ECO:0000313" key="2">
    <source>
        <dbReference type="EMBL" id="BAZ86201.1"/>
    </source>
</evidence>
<reference evidence="2 3" key="1">
    <citation type="submission" date="2017-06" db="EMBL/GenBank/DDBJ databases">
        <title>Genome sequencing of cyanobaciteial culture collection at National Institute for Environmental Studies (NIES).</title>
        <authorList>
            <person name="Hirose Y."/>
            <person name="Shimura Y."/>
            <person name="Fujisawa T."/>
            <person name="Nakamura Y."/>
            <person name="Kawachi M."/>
        </authorList>
    </citation>
    <scope>NUCLEOTIDE SEQUENCE [LARGE SCALE GENOMIC DNA]</scope>
    <source>
        <strain evidence="2 3">NIES-806</strain>
    </source>
</reference>